<reference evidence="10" key="3">
    <citation type="submission" date="2015-06" db="UniProtKB">
        <authorList>
            <consortium name="EnsemblMetazoa"/>
        </authorList>
    </citation>
    <scope>IDENTIFICATION</scope>
</reference>
<evidence type="ECO:0000256" key="5">
    <source>
        <dbReference type="ARBA" id="ARBA00022927"/>
    </source>
</evidence>
<evidence type="ECO:0000259" key="8">
    <source>
        <dbReference type="PROSITE" id="PS51495"/>
    </source>
</evidence>
<evidence type="ECO:0000256" key="6">
    <source>
        <dbReference type="ARBA" id="ARBA00030114"/>
    </source>
</evidence>
<dbReference type="FunFam" id="1.10.10.10:FF:000416">
    <property type="entry name" value="Vacuolar protein-sorting-associated protein 36"/>
    <property type="match status" value="1"/>
</dbReference>
<dbReference type="STRING" id="283909.R7VD55"/>
<dbReference type="GO" id="GO:0000814">
    <property type="term" value="C:ESCRT II complex"/>
    <property type="evidence" value="ECO:0007669"/>
    <property type="project" value="UniProtKB-UniRule"/>
</dbReference>
<evidence type="ECO:0000313" key="10">
    <source>
        <dbReference type="EnsemblMetazoa" id="CapteP176734"/>
    </source>
</evidence>
<dbReference type="InterPro" id="IPR037855">
    <property type="entry name" value="Vps36"/>
</dbReference>
<dbReference type="InterPro" id="IPR036390">
    <property type="entry name" value="WH_DNA-bd_sf"/>
</dbReference>
<dbReference type="PANTHER" id="PTHR13128">
    <property type="entry name" value="VACUOLAR PROTEIN-SORTING-ASSOCIATED PROTEIN 36"/>
    <property type="match status" value="1"/>
</dbReference>
<dbReference type="GO" id="GO:0043130">
    <property type="term" value="F:ubiquitin binding"/>
    <property type="evidence" value="ECO:0007669"/>
    <property type="project" value="UniProtKB-UniRule"/>
</dbReference>
<dbReference type="HOGENOM" id="CLU_015433_0_0_1"/>
<dbReference type="Pfam" id="PF04157">
    <property type="entry name" value="EAP30"/>
    <property type="match status" value="1"/>
</dbReference>
<comment type="similarity">
    <text evidence="1 7">Belongs to the VPS36 family.</text>
</comment>
<evidence type="ECO:0000256" key="2">
    <source>
        <dbReference type="ARBA" id="ARBA00017953"/>
    </source>
</evidence>
<comment type="subcellular location">
    <subcellularLocation>
        <location evidence="7">Cytoplasm</location>
    </subcellularLocation>
    <subcellularLocation>
        <location evidence="7">Endosome</location>
    </subcellularLocation>
</comment>
<reference evidence="11" key="1">
    <citation type="submission" date="2012-12" db="EMBL/GenBank/DDBJ databases">
        <authorList>
            <person name="Hellsten U."/>
            <person name="Grimwood J."/>
            <person name="Chapman J.A."/>
            <person name="Shapiro H."/>
            <person name="Aerts A."/>
            <person name="Otillar R.P."/>
            <person name="Terry A.Y."/>
            <person name="Boore J.L."/>
            <person name="Simakov O."/>
            <person name="Marletaz F."/>
            <person name="Cho S.-J."/>
            <person name="Edsinger-Gonzales E."/>
            <person name="Havlak P."/>
            <person name="Kuo D.-H."/>
            <person name="Larsson T."/>
            <person name="Lv J."/>
            <person name="Arendt D."/>
            <person name="Savage R."/>
            <person name="Osoegawa K."/>
            <person name="de Jong P."/>
            <person name="Lindberg D.R."/>
            <person name="Seaver E.C."/>
            <person name="Weisblat D.A."/>
            <person name="Putnam N.H."/>
            <person name="Grigoriev I.V."/>
            <person name="Rokhsar D.S."/>
        </authorList>
    </citation>
    <scope>NUCLEOTIDE SEQUENCE</scope>
    <source>
        <strain evidence="11">I ESC-2004</strain>
    </source>
</reference>
<sequence length="381" mass="42963">MDRFAWTDGSLAHQEQIITHQNSVRLYDGDNKTNFDRGNLKLTSFRLIWTADKDKKCVISLSLSLVILLEEQGGGFNRSPKIILHLSAVDAYKPPGPIASSKHSFIKLSFQDGGKTEFYYALKDTLARRGWDLPAANKSPQKPPQKSIRTGIGGIEERLQQKHKDTDKDITQAFQDLSKLMNKAEEMVKLSKNLTQKIKDKRGEITDDETVQLKSYLLSLGVADPVTRETHGSGDTFYKELARQVSDVMTQPLQECGGIMPLSDVYCRMNRARGVEMLSPDDLVNACRLMSIMRLECRLQTFESGVMVLHLQEHSEDESLQDTVCRVESTGSLSADELARLIGLSVILSRERLLAAERKGELCRDDTAEGLRFYRNLFMTQ</sequence>
<dbReference type="EMBL" id="AMQN01005074">
    <property type="status" value="NOT_ANNOTATED_CDS"/>
    <property type="molecule type" value="Genomic_DNA"/>
</dbReference>
<dbReference type="Gene3D" id="1.10.10.10">
    <property type="entry name" value="Winged helix-like DNA-binding domain superfamily/Winged helix DNA-binding domain"/>
    <property type="match status" value="2"/>
</dbReference>
<dbReference type="EnsemblMetazoa" id="CapteT176734">
    <property type="protein sequence ID" value="CapteP176734"/>
    <property type="gene ID" value="CapteG176734"/>
</dbReference>
<gene>
    <name evidence="9" type="ORF">CAPTEDRAFT_176734</name>
</gene>
<evidence type="ECO:0000256" key="3">
    <source>
        <dbReference type="ARBA" id="ARBA00022448"/>
    </source>
</evidence>
<proteinExistence type="inferred from homology"/>
<dbReference type="Pfam" id="PF11605">
    <property type="entry name" value="Vps36_ESCRT-II"/>
    <property type="match status" value="1"/>
</dbReference>
<protein>
    <recommendedName>
        <fullName evidence="2 7">Vacuolar protein-sorting-associated protein 36</fullName>
    </recommendedName>
    <alternativeName>
        <fullName evidence="6 7">ESCRT-II complex subunit VPS36</fullName>
    </alternativeName>
</protein>
<dbReference type="Gene3D" id="2.30.29.30">
    <property type="entry name" value="Pleckstrin-homology domain (PH domain)/Phosphotyrosine-binding domain (PTB)"/>
    <property type="match status" value="1"/>
</dbReference>
<evidence type="ECO:0000256" key="7">
    <source>
        <dbReference type="RuleBase" id="RU367095"/>
    </source>
</evidence>
<keyword evidence="11" id="KW-1185">Reference proteome</keyword>
<evidence type="ECO:0000256" key="1">
    <source>
        <dbReference type="ARBA" id="ARBA00009697"/>
    </source>
</evidence>
<dbReference type="InterPro" id="IPR021648">
    <property type="entry name" value="GLUE_dom"/>
</dbReference>
<name>R7VD55_CAPTE</name>
<reference evidence="9 11" key="2">
    <citation type="journal article" date="2013" name="Nature">
        <title>Insights into bilaterian evolution from three spiralian genomes.</title>
        <authorList>
            <person name="Simakov O."/>
            <person name="Marletaz F."/>
            <person name="Cho S.J."/>
            <person name="Edsinger-Gonzales E."/>
            <person name="Havlak P."/>
            <person name="Hellsten U."/>
            <person name="Kuo D.H."/>
            <person name="Larsson T."/>
            <person name="Lv J."/>
            <person name="Arendt D."/>
            <person name="Savage R."/>
            <person name="Osoegawa K."/>
            <person name="de Jong P."/>
            <person name="Grimwood J."/>
            <person name="Chapman J.A."/>
            <person name="Shapiro H."/>
            <person name="Aerts A."/>
            <person name="Otillar R.P."/>
            <person name="Terry A.Y."/>
            <person name="Boore J.L."/>
            <person name="Grigoriev I.V."/>
            <person name="Lindberg D.R."/>
            <person name="Seaver E.C."/>
            <person name="Weisblat D.A."/>
            <person name="Putnam N.H."/>
            <person name="Rokhsar D.S."/>
        </authorList>
    </citation>
    <scope>NUCLEOTIDE SEQUENCE</scope>
    <source>
        <strain evidence="9 11">I ESC-2004</strain>
    </source>
</reference>
<dbReference type="FunCoup" id="R7VD55">
    <property type="interactions" value="1506"/>
</dbReference>
<dbReference type="InterPro" id="IPR040608">
    <property type="entry name" value="Snf8/Vps36"/>
</dbReference>
<dbReference type="Gene3D" id="6.10.140.260">
    <property type="match status" value="1"/>
</dbReference>
<comment type="function">
    <text evidence="7">Component of the ESCRT-II complex (endosomal sorting complex required for transport II), which is required for multivesicular body (MVB) formation and sorting of endosomal cargo proteins into MVBs.</text>
</comment>
<feature type="domain" description="GLUE N-terminal" evidence="8">
    <location>
        <begin position="1"/>
        <end position="138"/>
    </location>
</feature>
<organism evidence="9">
    <name type="scientific">Capitella teleta</name>
    <name type="common">Polychaete worm</name>
    <dbReference type="NCBI Taxonomy" id="283909"/>
    <lineage>
        <taxon>Eukaryota</taxon>
        <taxon>Metazoa</taxon>
        <taxon>Spiralia</taxon>
        <taxon>Lophotrochozoa</taxon>
        <taxon>Annelida</taxon>
        <taxon>Polychaeta</taxon>
        <taxon>Sedentaria</taxon>
        <taxon>Scolecida</taxon>
        <taxon>Capitellidae</taxon>
        <taxon>Capitella</taxon>
    </lineage>
</organism>
<dbReference type="EMBL" id="KB295063">
    <property type="protein sequence ID" value="ELU13615.1"/>
    <property type="molecule type" value="Genomic_DNA"/>
</dbReference>
<evidence type="ECO:0000313" key="9">
    <source>
        <dbReference type="EMBL" id="ELU13615.1"/>
    </source>
</evidence>
<keyword evidence="3 7" id="KW-0813">Transport</keyword>
<dbReference type="GO" id="GO:0032266">
    <property type="term" value="F:phosphatidylinositol-3-phosphate binding"/>
    <property type="evidence" value="ECO:0007669"/>
    <property type="project" value="UniProtKB-UniRule"/>
</dbReference>
<dbReference type="Proteomes" id="UP000014760">
    <property type="component" value="Unassembled WGS sequence"/>
</dbReference>
<dbReference type="OMA" id="TLNARVW"/>
<dbReference type="OrthoDB" id="271448at2759"/>
<dbReference type="GO" id="GO:0043328">
    <property type="term" value="P:protein transport to vacuole involved in ubiquitin-dependent protein catabolic process via the multivesicular body sorting pathway"/>
    <property type="evidence" value="ECO:0007669"/>
    <property type="project" value="UniProtKB-UniRule"/>
</dbReference>
<dbReference type="InterPro" id="IPR011993">
    <property type="entry name" value="PH-like_dom_sf"/>
</dbReference>
<dbReference type="PANTHER" id="PTHR13128:SF12">
    <property type="entry name" value="VACUOLAR PROTEIN-SORTING-ASSOCIATED PROTEIN 36"/>
    <property type="match status" value="1"/>
</dbReference>
<dbReference type="InterPro" id="IPR036388">
    <property type="entry name" value="WH-like_DNA-bd_sf"/>
</dbReference>
<dbReference type="AlphaFoldDB" id="R7VD55"/>
<keyword evidence="5 7" id="KW-0653">Protein transport</keyword>
<dbReference type="PROSITE" id="PS51495">
    <property type="entry name" value="GLUE"/>
    <property type="match status" value="1"/>
</dbReference>
<keyword evidence="4 7" id="KW-0963">Cytoplasm</keyword>
<evidence type="ECO:0000313" key="11">
    <source>
        <dbReference type="Proteomes" id="UP000014760"/>
    </source>
</evidence>
<comment type="subunit">
    <text evidence="7">Component of the endosomal sorting complex required for transport II (ESCRT-II).</text>
</comment>
<keyword evidence="7" id="KW-0967">Endosome</keyword>
<dbReference type="GO" id="GO:0031902">
    <property type="term" value="C:late endosome membrane"/>
    <property type="evidence" value="ECO:0007669"/>
    <property type="project" value="UniProtKB-UniRule"/>
</dbReference>
<evidence type="ECO:0000256" key="4">
    <source>
        <dbReference type="ARBA" id="ARBA00022490"/>
    </source>
</evidence>
<accession>R7VD55</accession>
<dbReference type="SUPFAM" id="SSF50729">
    <property type="entry name" value="PH domain-like"/>
    <property type="match status" value="1"/>
</dbReference>
<dbReference type="SUPFAM" id="SSF46785">
    <property type="entry name" value="Winged helix' DNA-binding domain"/>
    <property type="match status" value="2"/>
</dbReference>